<evidence type="ECO:0000313" key="2">
    <source>
        <dbReference type="EMBL" id="KAK9665921.1"/>
    </source>
</evidence>
<comment type="caution">
    <text evidence="2">The sequence shown here is derived from an EMBL/GenBank/DDBJ whole genome shotgun (WGS) entry which is preliminary data.</text>
</comment>
<dbReference type="EMBL" id="JBDFQZ010000014">
    <property type="protein sequence ID" value="KAK9665921.1"/>
    <property type="molecule type" value="Genomic_DNA"/>
</dbReference>
<accession>A0AAW1GQC0</accession>
<gene>
    <name evidence="2" type="ORF">RND81_14G146000</name>
</gene>
<feature type="domain" description="Reverse transcriptase Ty1/copia-type" evidence="1">
    <location>
        <begin position="3"/>
        <end position="69"/>
    </location>
</feature>
<dbReference type="Pfam" id="PF07727">
    <property type="entry name" value="RVT_2"/>
    <property type="match status" value="1"/>
</dbReference>
<evidence type="ECO:0000259" key="1">
    <source>
        <dbReference type="Pfam" id="PF07727"/>
    </source>
</evidence>
<keyword evidence="3" id="KW-1185">Reference proteome</keyword>
<dbReference type="InterPro" id="IPR043502">
    <property type="entry name" value="DNA/RNA_pol_sf"/>
</dbReference>
<dbReference type="PANTHER" id="PTHR11439:SF463">
    <property type="entry name" value="REVERSE TRANSCRIPTASE TY1_COPIA-TYPE DOMAIN-CONTAINING PROTEIN"/>
    <property type="match status" value="1"/>
</dbReference>
<name>A0AAW1GQC0_SAPOF</name>
<dbReference type="AlphaFoldDB" id="A0AAW1GQC0"/>
<organism evidence="2 3">
    <name type="scientific">Saponaria officinalis</name>
    <name type="common">Common soapwort</name>
    <name type="synonym">Lychnis saponaria</name>
    <dbReference type="NCBI Taxonomy" id="3572"/>
    <lineage>
        <taxon>Eukaryota</taxon>
        <taxon>Viridiplantae</taxon>
        <taxon>Streptophyta</taxon>
        <taxon>Embryophyta</taxon>
        <taxon>Tracheophyta</taxon>
        <taxon>Spermatophyta</taxon>
        <taxon>Magnoliopsida</taxon>
        <taxon>eudicotyledons</taxon>
        <taxon>Gunneridae</taxon>
        <taxon>Pentapetalae</taxon>
        <taxon>Caryophyllales</taxon>
        <taxon>Caryophyllaceae</taxon>
        <taxon>Caryophylleae</taxon>
        <taxon>Saponaria</taxon>
    </lineage>
</organism>
<protein>
    <recommendedName>
        <fullName evidence="1">Reverse transcriptase Ty1/copia-type domain-containing protein</fullName>
    </recommendedName>
</protein>
<evidence type="ECO:0000313" key="3">
    <source>
        <dbReference type="Proteomes" id="UP001443914"/>
    </source>
</evidence>
<dbReference type="Proteomes" id="UP001443914">
    <property type="component" value="Unassembled WGS sequence"/>
</dbReference>
<dbReference type="InterPro" id="IPR013103">
    <property type="entry name" value="RVT_2"/>
</dbReference>
<dbReference type="PANTHER" id="PTHR11439">
    <property type="entry name" value="GAG-POL-RELATED RETROTRANSPOSON"/>
    <property type="match status" value="1"/>
</dbReference>
<dbReference type="CDD" id="cd09272">
    <property type="entry name" value="RNase_HI_RT_Ty1"/>
    <property type="match status" value="1"/>
</dbReference>
<sequence>MGSSESLVEAFKSSMKSQFEMTDLGALKYFLGLEINQSADGIFLCQEKYPTDMLKKFNMSNCEAATTPMNVNEKLQREDGTGPADGKLYRSIVGGLNYLTHTRPDISFPVSVVSRYMHKPTKQHLGAAKRILRYVAGSLNAGIWYTKVSDSNFKLVGYSDSDHAGSLDDRKSTSGNVFSLGSGAITWSSKKQETVALSSSEAEYAAISSASRQALWLQKLLLDFHRLQWQKIPRFMEEQSTLMSNATLYVS</sequence>
<proteinExistence type="predicted"/>
<reference evidence="2" key="1">
    <citation type="submission" date="2024-03" db="EMBL/GenBank/DDBJ databases">
        <title>WGS assembly of Saponaria officinalis var. Norfolk2.</title>
        <authorList>
            <person name="Jenkins J."/>
            <person name="Shu S."/>
            <person name="Grimwood J."/>
            <person name="Barry K."/>
            <person name="Goodstein D."/>
            <person name="Schmutz J."/>
            <person name="Leebens-Mack J."/>
            <person name="Osbourn A."/>
        </authorList>
    </citation>
    <scope>NUCLEOTIDE SEQUENCE [LARGE SCALE GENOMIC DNA]</scope>
    <source>
        <strain evidence="2">JIC</strain>
    </source>
</reference>
<dbReference type="SUPFAM" id="SSF56672">
    <property type="entry name" value="DNA/RNA polymerases"/>
    <property type="match status" value="1"/>
</dbReference>